<evidence type="ECO:0000313" key="1">
    <source>
        <dbReference type="EMBL" id="KAF5734687.1"/>
    </source>
</evidence>
<evidence type="ECO:0000313" key="2">
    <source>
        <dbReference type="Proteomes" id="UP000593562"/>
    </source>
</evidence>
<protein>
    <submittedName>
        <fullName evidence="1">Uncharacterized protein</fullName>
    </submittedName>
</protein>
<sequence length="94" mass="10100">MATVTTQASAAVFRPCVSRSRFLTGSSGRLNRDLSIKTMASSSSTTTCTLKIAARKGEWLPGLSSPGYLNGREIGYVGIFGICGSTQYNWERTI</sequence>
<dbReference type="Proteomes" id="UP000593562">
    <property type="component" value="Unassembled WGS sequence"/>
</dbReference>
<name>A0A7J7CKT6_TRIWF</name>
<keyword evidence="2" id="KW-1185">Reference proteome</keyword>
<organism evidence="1 2">
    <name type="scientific">Tripterygium wilfordii</name>
    <name type="common">Thunder God vine</name>
    <dbReference type="NCBI Taxonomy" id="458696"/>
    <lineage>
        <taxon>Eukaryota</taxon>
        <taxon>Viridiplantae</taxon>
        <taxon>Streptophyta</taxon>
        <taxon>Embryophyta</taxon>
        <taxon>Tracheophyta</taxon>
        <taxon>Spermatophyta</taxon>
        <taxon>Magnoliopsida</taxon>
        <taxon>eudicotyledons</taxon>
        <taxon>Gunneridae</taxon>
        <taxon>Pentapetalae</taxon>
        <taxon>rosids</taxon>
        <taxon>fabids</taxon>
        <taxon>Celastrales</taxon>
        <taxon>Celastraceae</taxon>
        <taxon>Tripterygium</taxon>
    </lineage>
</organism>
<reference evidence="1 2" key="1">
    <citation type="journal article" date="2020" name="Nat. Commun.">
        <title>Genome of Tripterygium wilfordii and identification of cytochrome P450 involved in triptolide biosynthesis.</title>
        <authorList>
            <person name="Tu L."/>
            <person name="Su P."/>
            <person name="Zhang Z."/>
            <person name="Gao L."/>
            <person name="Wang J."/>
            <person name="Hu T."/>
            <person name="Zhou J."/>
            <person name="Zhang Y."/>
            <person name="Zhao Y."/>
            <person name="Liu Y."/>
            <person name="Song Y."/>
            <person name="Tong Y."/>
            <person name="Lu Y."/>
            <person name="Yang J."/>
            <person name="Xu C."/>
            <person name="Jia M."/>
            <person name="Peters R.J."/>
            <person name="Huang L."/>
            <person name="Gao W."/>
        </authorList>
    </citation>
    <scope>NUCLEOTIDE SEQUENCE [LARGE SCALE GENOMIC DNA]</scope>
    <source>
        <strain evidence="2">cv. XIE 37</strain>
        <tissue evidence="1">Leaf</tissue>
    </source>
</reference>
<gene>
    <name evidence="1" type="ORF">HS088_TW15G00179</name>
</gene>
<accession>A0A7J7CKT6</accession>
<dbReference type="AlphaFoldDB" id="A0A7J7CKT6"/>
<dbReference type="InParanoid" id="A0A7J7CKT6"/>
<comment type="caution">
    <text evidence="1">The sequence shown here is derived from an EMBL/GenBank/DDBJ whole genome shotgun (WGS) entry which is preliminary data.</text>
</comment>
<proteinExistence type="predicted"/>
<dbReference type="EMBL" id="JAAARO010000015">
    <property type="protein sequence ID" value="KAF5734687.1"/>
    <property type="molecule type" value="Genomic_DNA"/>
</dbReference>